<dbReference type="InParanoid" id="A0A1W4W429"/>
<accession>A0A1W4W429</accession>
<dbReference type="FunCoup" id="A0A1W4W429">
    <property type="interactions" value="1"/>
</dbReference>
<dbReference type="AlphaFoldDB" id="A0A1W4W429"/>
<feature type="region of interest" description="Disordered" evidence="1">
    <location>
        <begin position="27"/>
        <end position="48"/>
    </location>
</feature>
<keyword evidence="2" id="KW-1133">Transmembrane helix</keyword>
<organism evidence="3 4">
    <name type="scientific">Agrilus planipennis</name>
    <name type="common">Emerald ash borer</name>
    <name type="synonym">Agrilus marcopoli</name>
    <dbReference type="NCBI Taxonomy" id="224129"/>
    <lineage>
        <taxon>Eukaryota</taxon>
        <taxon>Metazoa</taxon>
        <taxon>Ecdysozoa</taxon>
        <taxon>Arthropoda</taxon>
        <taxon>Hexapoda</taxon>
        <taxon>Insecta</taxon>
        <taxon>Pterygota</taxon>
        <taxon>Neoptera</taxon>
        <taxon>Endopterygota</taxon>
        <taxon>Coleoptera</taxon>
        <taxon>Polyphaga</taxon>
        <taxon>Elateriformia</taxon>
        <taxon>Buprestoidea</taxon>
        <taxon>Buprestidae</taxon>
        <taxon>Agrilinae</taxon>
        <taxon>Agrilus</taxon>
    </lineage>
</organism>
<keyword evidence="2" id="KW-0472">Membrane</keyword>
<evidence type="ECO:0000256" key="1">
    <source>
        <dbReference type="SAM" id="MobiDB-lite"/>
    </source>
</evidence>
<reference evidence="4" key="1">
    <citation type="submission" date="2025-08" db="UniProtKB">
        <authorList>
            <consortium name="RefSeq"/>
        </authorList>
    </citation>
    <scope>IDENTIFICATION</scope>
    <source>
        <tissue evidence="4">Entire body</tissue>
    </source>
</reference>
<dbReference type="OrthoDB" id="8195120at2759"/>
<dbReference type="Proteomes" id="UP000192223">
    <property type="component" value="Unplaced"/>
</dbReference>
<evidence type="ECO:0000313" key="4">
    <source>
        <dbReference type="RefSeq" id="XP_018318911.1"/>
    </source>
</evidence>
<keyword evidence="2" id="KW-0812">Transmembrane</keyword>
<dbReference type="GeneID" id="108732537"/>
<feature type="compositionally biased region" description="Low complexity" evidence="1">
    <location>
        <begin position="31"/>
        <end position="47"/>
    </location>
</feature>
<evidence type="ECO:0000313" key="3">
    <source>
        <dbReference type="Proteomes" id="UP000192223"/>
    </source>
</evidence>
<feature type="transmembrane region" description="Helical" evidence="2">
    <location>
        <begin position="138"/>
        <end position="160"/>
    </location>
</feature>
<name>A0A1W4W429_AGRPL</name>
<evidence type="ECO:0000256" key="2">
    <source>
        <dbReference type="SAM" id="Phobius"/>
    </source>
</evidence>
<gene>
    <name evidence="4" type="primary">LOC108732537</name>
</gene>
<dbReference type="RefSeq" id="XP_018318911.1">
    <property type="nucleotide sequence ID" value="XM_018463409.1"/>
</dbReference>
<proteinExistence type="predicted"/>
<sequence length="171" mass="18812">MDHRQRSVAPNSIFADLTQSWHIPRPTLARSSASSGGSTPSNNSTQSAKSGTLLLTAANLAKVASQDVEKNLTTNKEHNLQLYLQQVGPDHLLPFHKDLTKKPDGDTVSVASSTHFTVINVNSRPQVKTRSFCRKHQLTILVVSMSIIFTIGLLAAIILFEMRANHLRKMT</sequence>
<keyword evidence="3" id="KW-1185">Reference proteome</keyword>
<dbReference type="KEGG" id="apln:108732537"/>
<protein>
    <submittedName>
        <fullName evidence="4">Uncharacterized protein LOC108732537 isoform X1</fullName>
    </submittedName>
</protein>